<dbReference type="EMBL" id="JXTB01000377">
    <property type="protein sequence ID" value="PON43114.1"/>
    <property type="molecule type" value="Genomic_DNA"/>
</dbReference>
<feature type="domain" description="DUF4283" evidence="1">
    <location>
        <begin position="34"/>
        <end position="116"/>
    </location>
</feature>
<dbReference type="Proteomes" id="UP000237105">
    <property type="component" value="Unassembled WGS sequence"/>
</dbReference>
<dbReference type="OrthoDB" id="1743559at2759"/>
<dbReference type="InterPro" id="IPR025558">
    <property type="entry name" value="DUF4283"/>
</dbReference>
<dbReference type="InterPro" id="IPR040256">
    <property type="entry name" value="At4g02000-like"/>
</dbReference>
<gene>
    <name evidence="2" type="ORF">PanWU01x14_276660</name>
</gene>
<name>A0A2P5B2S7_PARAD</name>
<proteinExistence type="predicted"/>
<protein>
    <recommendedName>
        <fullName evidence="1">DUF4283 domain-containing protein</fullName>
    </recommendedName>
</protein>
<dbReference type="PANTHER" id="PTHR31286:SF167">
    <property type="entry name" value="OS09G0268800 PROTEIN"/>
    <property type="match status" value="1"/>
</dbReference>
<evidence type="ECO:0000313" key="3">
    <source>
        <dbReference type="Proteomes" id="UP000237105"/>
    </source>
</evidence>
<accession>A0A2P5B2S7</accession>
<evidence type="ECO:0000313" key="2">
    <source>
        <dbReference type="EMBL" id="PON43114.1"/>
    </source>
</evidence>
<dbReference type="Pfam" id="PF14111">
    <property type="entry name" value="DUF4283"/>
    <property type="match status" value="1"/>
</dbReference>
<dbReference type="PANTHER" id="PTHR31286">
    <property type="entry name" value="GLYCINE-RICH CELL WALL STRUCTURAL PROTEIN 1.8-LIKE"/>
    <property type="match status" value="1"/>
</dbReference>
<reference evidence="3" key="1">
    <citation type="submission" date="2016-06" db="EMBL/GenBank/DDBJ databases">
        <title>Parallel loss of symbiosis genes in relatives of nitrogen-fixing non-legume Parasponia.</title>
        <authorList>
            <person name="Van Velzen R."/>
            <person name="Holmer R."/>
            <person name="Bu F."/>
            <person name="Rutten L."/>
            <person name="Van Zeijl A."/>
            <person name="Liu W."/>
            <person name="Santuari L."/>
            <person name="Cao Q."/>
            <person name="Sharma T."/>
            <person name="Shen D."/>
            <person name="Roswanjaya Y."/>
            <person name="Wardhani T."/>
            <person name="Kalhor M.S."/>
            <person name="Jansen J."/>
            <person name="Van den Hoogen J."/>
            <person name="Gungor B."/>
            <person name="Hartog M."/>
            <person name="Hontelez J."/>
            <person name="Verver J."/>
            <person name="Yang W.-C."/>
            <person name="Schijlen E."/>
            <person name="Repin R."/>
            <person name="Schilthuizen M."/>
            <person name="Schranz E."/>
            <person name="Heidstra R."/>
            <person name="Miyata K."/>
            <person name="Fedorova E."/>
            <person name="Kohlen W."/>
            <person name="Bisseling T."/>
            <person name="Smit S."/>
            <person name="Geurts R."/>
        </authorList>
    </citation>
    <scope>NUCLEOTIDE SEQUENCE [LARGE SCALE GENOMIC DNA]</scope>
    <source>
        <strain evidence="3">cv. WU1-14</strain>
    </source>
</reference>
<comment type="caution">
    <text evidence="2">The sequence shown here is derived from an EMBL/GenBank/DDBJ whole genome shotgun (WGS) entry which is preliminary data.</text>
</comment>
<keyword evidence="3" id="KW-1185">Reference proteome</keyword>
<evidence type="ECO:0000259" key="1">
    <source>
        <dbReference type="Pfam" id="PF14111"/>
    </source>
</evidence>
<dbReference type="AlphaFoldDB" id="A0A2P5B2S7"/>
<dbReference type="STRING" id="3476.A0A2P5B2S7"/>
<sequence length="166" mass="19339">MGEVKDIVGRWNSLTINEDKEGVLQDWLLVDGASELRLGLLGKVLSTKSFNRSIFKEVMSRVCKVEKGLEIKKIGQDVFVYSFSHKVEKQRVQDNKPWNFNKALLILKDFDDRESPRNYEFCFIKFWIRVFNLPLHGMTEGAERYLGNKIGCFIAVDANKNERCWD</sequence>
<organism evidence="2 3">
    <name type="scientific">Parasponia andersonii</name>
    <name type="common">Sponia andersonii</name>
    <dbReference type="NCBI Taxonomy" id="3476"/>
    <lineage>
        <taxon>Eukaryota</taxon>
        <taxon>Viridiplantae</taxon>
        <taxon>Streptophyta</taxon>
        <taxon>Embryophyta</taxon>
        <taxon>Tracheophyta</taxon>
        <taxon>Spermatophyta</taxon>
        <taxon>Magnoliopsida</taxon>
        <taxon>eudicotyledons</taxon>
        <taxon>Gunneridae</taxon>
        <taxon>Pentapetalae</taxon>
        <taxon>rosids</taxon>
        <taxon>fabids</taxon>
        <taxon>Rosales</taxon>
        <taxon>Cannabaceae</taxon>
        <taxon>Parasponia</taxon>
    </lineage>
</organism>